<dbReference type="PANTHER" id="PTHR37310:SF1">
    <property type="entry name" value="CYTOPLASMIC PROTEIN"/>
    <property type="match status" value="1"/>
</dbReference>
<dbReference type="Proteomes" id="UP001285636">
    <property type="component" value="Unassembled WGS sequence"/>
</dbReference>
<dbReference type="Pfam" id="PF03860">
    <property type="entry name" value="Csp"/>
    <property type="match status" value="1"/>
</dbReference>
<dbReference type="PANTHER" id="PTHR37310">
    <property type="entry name" value="CYTOPLASMIC PROTEIN-RELATED"/>
    <property type="match status" value="1"/>
</dbReference>
<reference evidence="1" key="1">
    <citation type="submission" date="2023-10" db="EMBL/GenBank/DDBJ databases">
        <title>Screening of Alkalihalophilus pseudofirmusBZ-TG-HK211 and Its Alleviation of Salt Stress on Rapeseed Growth.</title>
        <authorList>
            <person name="Zhao B."/>
            <person name="Guo T."/>
        </authorList>
    </citation>
    <scope>NUCLEOTIDE SEQUENCE</scope>
    <source>
        <strain evidence="1">BZ-TG-HK211</strain>
    </source>
</reference>
<evidence type="ECO:0000313" key="1">
    <source>
        <dbReference type="EMBL" id="MDV2886204.1"/>
    </source>
</evidence>
<evidence type="ECO:0000313" key="2">
    <source>
        <dbReference type="Proteomes" id="UP001285636"/>
    </source>
</evidence>
<sequence>MSHEKYKSMITTLHECMTACNHCYDSCLKEDHLEMMRDCIRLDRECADICSYFEQALVRGTPYVSELAALCAKICEDCGNECKKHDHDHCQKCAEACFKCTEECRKLAA</sequence>
<comment type="caution">
    <text evidence="1">The sequence shown here is derived from an EMBL/GenBank/DDBJ whole genome shotgun (WGS) entry which is preliminary data.</text>
</comment>
<protein>
    <submittedName>
        <fullName evidence="1">Four-helix bundle copper-binding protein</fullName>
    </submittedName>
</protein>
<dbReference type="Gene3D" id="1.20.1270.360">
    <property type="match status" value="1"/>
</dbReference>
<name>A0AAJ2NPI9_ALKPS</name>
<dbReference type="EMBL" id="JAWJAY010000003">
    <property type="protein sequence ID" value="MDV2886204.1"/>
    <property type="molecule type" value="Genomic_DNA"/>
</dbReference>
<dbReference type="CDD" id="cd08026">
    <property type="entry name" value="DUF326"/>
    <property type="match status" value="1"/>
</dbReference>
<dbReference type="RefSeq" id="WP_289235126.1">
    <property type="nucleotide sequence ID" value="NZ_CP117835.1"/>
</dbReference>
<gene>
    <name evidence="1" type="ORF">RYX45_13525</name>
</gene>
<organism evidence="1 2">
    <name type="scientific">Alkalihalophilus pseudofirmus</name>
    <name type="common">Bacillus pseudofirmus</name>
    <dbReference type="NCBI Taxonomy" id="79885"/>
    <lineage>
        <taxon>Bacteria</taxon>
        <taxon>Bacillati</taxon>
        <taxon>Bacillota</taxon>
        <taxon>Bacilli</taxon>
        <taxon>Bacillales</taxon>
        <taxon>Bacillaceae</taxon>
        <taxon>Alkalihalophilus</taxon>
    </lineage>
</organism>
<dbReference type="InterPro" id="IPR005560">
    <property type="entry name" value="Csp_YhjQ"/>
</dbReference>
<proteinExistence type="predicted"/>
<dbReference type="InterPro" id="IPR044543">
    <property type="entry name" value="YHJQ-like"/>
</dbReference>
<dbReference type="AlphaFoldDB" id="A0AAJ2NPI9"/>
<accession>A0AAJ2NPI9</accession>